<dbReference type="PANTHER" id="PTHR12526">
    <property type="entry name" value="GLYCOSYLTRANSFERASE"/>
    <property type="match status" value="1"/>
</dbReference>
<dbReference type="InterPro" id="IPR028098">
    <property type="entry name" value="Glyco_trans_4-like_N"/>
</dbReference>
<dbReference type="Pfam" id="PF00534">
    <property type="entry name" value="Glycos_transf_1"/>
    <property type="match status" value="1"/>
</dbReference>
<feature type="domain" description="Glycosyltransferase subfamily 4-like N-terminal" evidence="2">
    <location>
        <begin position="15"/>
        <end position="184"/>
    </location>
</feature>
<evidence type="ECO:0000259" key="1">
    <source>
        <dbReference type="Pfam" id="PF00534"/>
    </source>
</evidence>
<dbReference type="CDD" id="cd03801">
    <property type="entry name" value="GT4_PimA-like"/>
    <property type="match status" value="1"/>
</dbReference>
<feature type="domain" description="Glycosyl transferase family 1" evidence="1">
    <location>
        <begin position="192"/>
        <end position="347"/>
    </location>
</feature>
<dbReference type="InterPro" id="IPR001296">
    <property type="entry name" value="Glyco_trans_1"/>
</dbReference>
<dbReference type="Proteomes" id="UP001528850">
    <property type="component" value="Unassembled WGS sequence"/>
</dbReference>
<reference evidence="3 4" key="1">
    <citation type="journal article" date="2024" name="Curr. Microbiol.">
        <title>Luteibacter sahnii sp. nov., A Novel Yellow-Colored Xanthomonadin Pigment Producing Probiotic Bacterium from Healthy Rice Seed Microbiome.</title>
        <authorList>
            <person name="Jaiswal G."/>
            <person name="Rana R."/>
            <person name="Nayak P.K."/>
            <person name="Chouhan R."/>
            <person name="Gandhi S.G."/>
            <person name="Patel H.K."/>
            <person name="Patil P.B."/>
        </authorList>
    </citation>
    <scope>NUCLEOTIDE SEQUENCE [LARGE SCALE GENOMIC DNA]</scope>
    <source>
        <strain evidence="3 4">PPL201</strain>
    </source>
</reference>
<dbReference type="SUPFAM" id="SSF53756">
    <property type="entry name" value="UDP-Glycosyltransferase/glycogen phosphorylase"/>
    <property type="match status" value="1"/>
</dbReference>
<evidence type="ECO:0000259" key="2">
    <source>
        <dbReference type="Pfam" id="PF13439"/>
    </source>
</evidence>
<organism evidence="3 4">
    <name type="scientific">Luteibacter sahnii</name>
    <dbReference type="NCBI Taxonomy" id="3021977"/>
    <lineage>
        <taxon>Bacteria</taxon>
        <taxon>Pseudomonadati</taxon>
        <taxon>Pseudomonadota</taxon>
        <taxon>Gammaproteobacteria</taxon>
        <taxon>Lysobacterales</taxon>
        <taxon>Rhodanobacteraceae</taxon>
        <taxon>Luteibacter</taxon>
    </lineage>
</organism>
<dbReference type="EMBL" id="JARJJS010000001">
    <property type="protein sequence ID" value="MDF4023923.1"/>
    <property type="molecule type" value="Genomic_DNA"/>
</dbReference>
<comment type="caution">
    <text evidence="3">The sequence shown here is derived from an EMBL/GenBank/DDBJ whole genome shotgun (WGS) entry which is preliminary data.</text>
</comment>
<dbReference type="Pfam" id="PF13439">
    <property type="entry name" value="Glyco_transf_4"/>
    <property type="match status" value="1"/>
</dbReference>
<evidence type="ECO:0000313" key="3">
    <source>
        <dbReference type="EMBL" id="MDF4023923.1"/>
    </source>
</evidence>
<keyword evidence="4" id="KW-1185">Reference proteome</keyword>
<proteinExistence type="predicted"/>
<gene>
    <name evidence="3" type="ORF">P3W24_02900</name>
</gene>
<accession>A0ABT6B7R8</accession>
<protein>
    <submittedName>
        <fullName evidence="3">Glycosyltransferase family 4 protein</fullName>
    </submittedName>
</protein>
<evidence type="ECO:0000313" key="4">
    <source>
        <dbReference type="Proteomes" id="UP001528850"/>
    </source>
</evidence>
<name>A0ABT6B7R8_9GAMM</name>
<dbReference type="RefSeq" id="WP_320550660.1">
    <property type="nucleotide sequence ID" value="NZ_JAQLOK010000002.1"/>
</dbReference>
<dbReference type="PANTHER" id="PTHR12526:SF635">
    <property type="entry name" value="GLYCOSYL TRANSFERASE GROUP 1"/>
    <property type="match status" value="1"/>
</dbReference>
<sequence>MHIFVISDLPQFVTGGAEMQAYRLATAWIAEGHEVTVAGRRMRPGYLPLENGAMLRTLRIRTWSRGGRALRAVTYALSLGLLLIRHRKRFDIVYARFLNEGAAVTALLKRWGWLSRPLVAVPANVRGTGDVHALQRLPMSNQVIDLLSRECDAINLIAGAMVDELDQAGFDASRYTRIPNGIPLRDATPRVPRHPPTFLTVGRLAPQKGLDLLIRSLALHRTRLSPGQVRVAGDGPEHPRLASLARELGVDHAIDWLGELSPADVQRELEHADVFLLASRYEGMSNAGLEAMERGKPLLITRCGGLDEYIGEGNGWVAEPEDVESLATALSNALDATPEVLMAMGAANRAMVKDRFEMTLVAKRYLGLFDTLIQRRSGPSDDLG</sequence>
<dbReference type="Gene3D" id="3.40.50.2000">
    <property type="entry name" value="Glycogen Phosphorylase B"/>
    <property type="match status" value="2"/>
</dbReference>